<feature type="transmembrane region" description="Helical" evidence="1">
    <location>
        <begin position="55"/>
        <end position="76"/>
    </location>
</feature>
<protein>
    <submittedName>
        <fullName evidence="2">DUF2569 family protein</fullName>
    </submittedName>
</protein>
<evidence type="ECO:0000313" key="2">
    <source>
        <dbReference type="EMBL" id="MFC5470430.1"/>
    </source>
</evidence>
<dbReference type="EMBL" id="JBHSMH010000062">
    <property type="protein sequence ID" value="MFC5470430.1"/>
    <property type="molecule type" value="Genomic_DNA"/>
</dbReference>
<keyword evidence="1" id="KW-0472">Membrane</keyword>
<evidence type="ECO:0000313" key="3">
    <source>
        <dbReference type="Proteomes" id="UP001596105"/>
    </source>
</evidence>
<keyword evidence="3" id="KW-1185">Reference proteome</keyword>
<accession>A0ABW0LX76</accession>
<reference evidence="3" key="1">
    <citation type="journal article" date="2019" name="Int. J. Syst. Evol. Microbiol.">
        <title>The Global Catalogue of Microorganisms (GCM) 10K type strain sequencing project: providing services to taxonomists for standard genome sequencing and annotation.</title>
        <authorList>
            <consortium name="The Broad Institute Genomics Platform"/>
            <consortium name="The Broad Institute Genome Sequencing Center for Infectious Disease"/>
            <person name="Wu L."/>
            <person name="Ma J."/>
        </authorList>
    </citation>
    <scope>NUCLEOTIDE SEQUENCE [LARGE SCALE GENOMIC DNA]</scope>
    <source>
        <strain evidence="3">CCUG 57113</strain>
    </source>
</reference>
<organism evidence="2 3">
    <name type="scientific">Cohnella suwonensis</name>
    <dbReference type="NCBI Taxonomy" id="696072"/>
    <lineage>
        <taxon>Bacteria</taxon>
        <taxon>Bacillati</taxon>
        <taxon>Bacillota</taxon>
        <taxon>Bacilli</taxon>
        <taxon>Bacillales</taxon>
        <taxon>Paenibacillaceae</taxon>
        <taxon>Cohnella</taxon>
    </lineage>
</organism>
<evidence type="ECO:0000256" key="1">
    <source>
        <dbReference type="SAM" id="Phobius"/>
    </source>
</evidence>
<dbReference type="RefSeq" id="WP_378082701.1">
    <property type="nucleotide sequence ID" value="NZ_JBHSMH010000062.1"/>
</dbReference>
<gene>
    <name evidence="2" type="ORF">ACFPPD_17180</name>
</gene>
<keyword evidence="1" id="KW-0812">Transmembrane</keyword>
<feature type="transmembrane region" description="Helical" evidence="1">
    <location>
        <begin position="31"/>
        <end position="49"/>
    </location>
</feature>
<comment type="caution">
    <text evidence="2">The sequence shown here is derived from an EMBL/GenBank/DDBJ whole genome shotgun (WGS) entry which is preliminary data.</text>
</comment>
<dbReference type="Pfam" id="PF10754">
    <property type="entry name" value="DUF2569"/>
    <property type="match status" value="1"/>
</dbReference>
<name>A0ABW0LX76_9BACL</name>
<feature type="transmembrane region" description="Helical" evidence="1">
    <location>
        <begin position="6"/>
        <end position="24"/>
    </location>
</feature>
<sequence length="86" mass="9636">MVDSANAHAIIGITGILTIVFLFAKKSYSPVFIVIIEAFRVGIWAYVFVSSDIEVTELSAFIVRAGVGLVWIFYFVRSNRVRETYA</sequence>
<dbReference type="InterPro" id="IPR019690">
    <property type="entry name" value="DUF2569"/>
</dbReference>
<dbReference type="Proteomes" id="UP001596105">
    <property type="component" value="Unassembled WGS sequence"/>
</dbReference>
<proteinExistence type="predicted"/>
<keyword evidence="1" id="KW-1133">Transmembrane helix</keyword>